<feature type="domain" description="NACHT" evidence="1">
    <location>
        <begin position="365"/>
        <end position="493"/>
    </location>
</feature>
<sequence length="1133" mass="127232">MNEVTSGRLRVFVGSTMEELRDLRAVLESRLSVRGVNAWLYETSARPVPEATRYHSLEEVAASDVFVGVFWKQFGEVTSEEYRFARKNGKPCFVYIRGRSIEREPALSDFLGREVTHLSEGVGYHYFEHAVEFAERVADDILAWLVKSYRELTAQINEHQNSRFEEHRLRTRASLLQASTTTALPEGQPVDNLVRQMNSWFQTLGYRHEAYEARVDDSIEQILNVPNRRGYDRIVVRAVEGEALLSDLEKLQGTVEQEHCDEGWLVAHRRISQAVRDQAGKGRYKSILCYTFDELLDESADFTGYLNWLEMEIKRLGIEHEYETLACRKEEMDPVSGKTATSRYAESNRGIDGYIDRWLDDPSKEHISVLGEFGTGKTWFCLHYAAGALARYREAKERGTQRPRLPLVIPLRDYAKAVSVESLLSEFFFRKFEIPLPGYSAFEALNRMGKLLLIFDGFDEMAARVDRQKMIDNFWELARVVVPGGKAVLTCRTEHFPEAMAGRELLGAELPGSTTNLVVEPPQFEVVELETFSDEQIRRVLRRRANEPTVNRIMSNPHLRDLARRPVMTSFVIDALPDVDAGKPIDLSRIYLYAVQRKMNRDIRAERTFTSLADKLYFLCEVSVEMLRTHAMALNYRSFPDRIRQLFGGAALEQKDLDHWHYDMMGQTMMIRNADGDYAPAHRSLVEFFASYQYAAELGGLADDFLELCRSQSNIDNRLAPRDYTWSKYFQRERDSAGRPVQIAPLRRFLPEPAEENAMSIGAAPIGSAMAELLENIVDRAALVDVIARTATIQVPLFLGGNAATVANRISRDWSGFTLLGGSLRGGNMDNANLCNAKLTGSDLRDCSIRAARLDGADLSGCDLRGAQLWHCSAEAASFHDCVVDSNRVLVFVGKRAELMVRGSTLLDAAFRLHTHVGYQCAGGTIDGVEAPLDQQLHHGCQVWIRKSAQGDVLDPAWMNFAVTTTARAGINRYFAHLDDRVERAMESMLSGMTLSARVREEIIQFGPLRAALKSRMFPNPRTEPGKAESLLASPAGLAAAERRGVALLDRFEALRLALVEAGVTTSPPRTSVRLANIFHYARFLSSTGYETGAATVDAVLDDTLSATAAAQGLLRCREEGGLAAWMSGRNES</sequence>
<dbReference type="InterPro" id="IPR001646">
    <property type="entry name" value="5peptide_repeat"/>
</dbReference>
<dbReference type="Proteomes" id="UP000588068">
    <property type="component" value="Unassembled WGS sequence"/>
</dbReference>
<dbReference type="InterPro" id="IPR051082">
    <property type="entry name" value="Pentapeptide-BTB/POZ_domain"/>
</dbReference>
<dbReference type="Pfam" id="PF22722">
    <property type="entry name" value="NA-iREase1"/>
    <property type="match status" value="1"/>
</dbReference>
<accession>A0A841HEP2</accession>
<keyword evidence="3" id="KW-1185">Reference proteome</keyword>
<dbReference type="InterPro" id="IPR012675">
    <property type="entry name" value="Beta-grasp_dom_sf"/>
</dbReference>
<dbReference type="InterPro" id="IPR004095">
    <property type="entry name" value="TGS"/>
</dbReference>
<comment type="caution">
    <text evidence="2">The sequence shown here is derived from an EMBL/GenBank/DDBJ whole genome shotgun (WGS) entry which is preliminary data.</text>
</comment>
<dbReference type="Gene3D" id="3.10.20.30">
    <property type="match status" value="1"/>
</dbReference>
<dbReference type="InterPro" id="IPR054557">
    <property type="entry name" value="NA-iREase1_dom"/>
</dbReference>
<dbReference type="InterPro" id="IPR012676">
    <property type="entry name" value="TGS-like"/>
</dbReference>
<dbReference type="Pfam" id="PF02824">
    <property type="entry name" value="TGS"/>
    <property type="match status" value="1"/>
</dbReference>
<protein>
    <recommendedName>
        <fullName evidence="1">NACHT domain-containing protein</fullName>
    </recommendedName>
</protein>
<dbReference type="EMBL" id="JACHHZ010000001">
    <property type="protein sequence ID" value="MBB6091337.1"/>
    <property type="molecule type" value="Genomic_DNA"/>
</dbReference>
<dbReference type="Gene3D" id="3.40.50.300">
    <property type="entry name" value="P-loop containing nucleotide triphosphate hydrolases"/>
    <property type="match status" value="1"/>
</dbReference>
<dbReference type="Gene3D" id="2.160.20.80">
    <property type="entry name" value="E3 ubiquitin-protein ligase SopA"/>
    <property type="match status" value="1"/>
</dbReference>
<evidence type="ECO:0000313" key="3">
    <source>
        <dbReference type="Proteomes" id="UP000588068"/>
    </source>
</evidence>
<dbReference type="PANTHER" id="PTHR14136:SF17">
    <property type="entry name" value="BTB_POZ DOMAIN-CONTAINING PROTEIN KCTD9"/>
    <property type="match status" value="1"/>
</dbReference>
<reference evidence="2 3" key="1">
    <citation type="submission" date="2020-08" db="EMBL/GenBank/DDBJ databases">
        <title>Genomic Encyclopedia of Type Strains, Phase IV (KMG-IV): sequencing the most valuable type-strain genomes for metagenomic binning, comparative biology and taxonomic classification.</title>
        <authorList>
            <person name="Goeker M."/>
        </authorList>
    </citation>
    <scope>NUCLEOTIDE SEQUENCE [LARGE SCALE GENOMIC DNA]</scope>
    <source>
        <strain evidence="2 3">DSM 26723</strain>
    </source>
</reference>
<name>A0A841HEP2_9GAMM</name>
<dbReference type="PANTHER" id="PTHR14136">
    <property type="entry name" value="BTB_POZ DOMAIN-CONTAINING PROTEIN KCTD9"/>
    <property type="match status" value="1"/>
</dbReference>
<dbReference type="Pfam" id="PF05729">
    <property type="entry name" value="NACHT"/>
    <property type="match status" value="1"/>
</dbReference>
<dbReference type="InterPro" id="IPR007111">
    <property type="entry name" value="NACHT_NTPase"/>
</dbReference>
<dbReference type="SUPFAM" id="SSF81271">
    <property type="entry name" value="TGS-like"/>
    <property type="match status" value="1"/>
</dbReference>
<proteinExistence type="predicted"/>
<dbReference type="PROSITE" id="PS50837">
    <property type="entry name" value="NACHT"/>
    <property type="match status" value="1"/>
</dbReference>
<dbReference type="InterPro" id="IPR027417">
    <property type="entry name" value="P-loop_NTPase"/>
</dbReference>
<gene>
    <name evidence="2" type="ORF">HNQ60_000183</name>
</gene>
<dbReference type="Pfam" id="PF00805">
    <property type="entry name" value="Pentapeptide"/>
    <property type="match status" value="1"/>
</dbReference>
<organism evidence="2 3">
    <name type="scientific">Povalibacter uvarum</name>
    <dbReference type="NCBI Taxonomy" id="732238"/>
    <lineage>
        <taxon>Bacteria</taxon>
        <taxon>Pseudomonadati</taxon>
        <taxon>Pseudomonadota</taxon>
        <taxon>Gammaproteobacteria</taxon>
        <taxon>Steroidobacterales</taxon>
        <taxon>Steroidobacteraceae</taxon>
        <taxon>Povalibacter</taxon>
    </lineage>
</organism>
<evidence type="ECO:0000259" key="1">
    <source>
        <dbReference type="PROSITE" id="PS50837"/>
    </source>
</evidence>
<dbReference type="SUPFAM" id="SSF141571">
    <property type="entry name" value="Pentapeptide repeat-like"/>
    <property type="match status" value="1"/>
</dbReference>
<evidence type="ECO:0000313" key="2">
    <source>
        <dbReference type="EMBL" id="MBB6091337.1"/>
    </source>
</evidence>
<dbReference type="AlphaFoldDB" id="A0A841HEP2"/>
<dbReference type="SUPFAM" id="SSF52540">
    <property type="entry name" value="P-loop containing nucleoside triphosphate hydrolases"/>
    <property type="match status" value="1"/>
</dbReference>